<reference evidence="8" key="1">
    <citation type="journal article" date="2014" name="PLoS ONE">
        <title>Transcriptome-Based Identification of ABC Transporters in the Western Tarnished Plant Bug Lygus hesperus.</title>
        <authorList>
            <person name="Hull J.J."/>
            <person name="Chaney K."/>
            <person name="Geib S.M."/>
            <person name="Fabrick J.A."/>
            <person name="Brent C.S."/>
            <person name="Walsh D."/>
            <person name="Lavine L.C."/>
        </authorList>
    </citation>
    <scope>NUCLEOTIDE SEQUENCE</scope>
</reference>
<evidence type="ECO:0000256" key="3">
    <source>
        <dbReference type="ARBA" id="ARBA00022737"/>
    </source>
</evidence>
<dbReference type="PRINTS" id="PR00421">
    <property type="entry name" value="THIOREDOXIN"/>
</dbReference>
<dbReference type="SUPFAM" id="SSF52833">
    <property type="entry name" value="Thioredoxin-like"/>
    <property type="match status" value="1"/>
</dbReference>
<dbReference type="InterPro" id="IPR013766">
    <property type="entry name" value="Thioredoxin_domain"/>
</dbReference>
<evidence type="ECO:0000256" key="1">
    <source>
        <dbReference type="ARBA" id="ARBA00006347"/>
    </source>
</evidence>
<sequence>MFVMNKLMTVALCVLVLVSLGNVSAEAIELNPSNFDKIVKDSSKNVFVKFYAPWCGHCNNMKPEWDKLAEAYPVSGKTIIASLNADEFKTIAANSNVYGYPTLIYYPKNNKTGVHYDGERSISAFKKFMADNTK</sequence>
<keyword evidence="3" id="KW-0677">Repeat</keyword>
<evidence type="ECO:0000259" key="7">
    <source>
        <dbReference type="PROSITE" id="PS51352"/>
    </source>
</evidence>
<name>A0A0A9WNF8_LYGHE</name>
<feature type="domain" description="Thioredoxin" evidence="7">
    <location>
        <begin position="14"/>
        <end position="134"/>
    </location>
</feature>
<feature type="chain" id="PRO_5002050750" evidence="6">
    <location>
        <begin position="26"/>
        <end position="134"/>
    </location>
</feature>
<dbReference type="InterPro" id="IPR005788">
    <property type="entry name" value="PDI_thioredoxin-like_dom"/>
</dbReference>
<keyword evidence="4" id="KW-0676">Redox-active center</keyword>
<evidence type="ECO:0000313" key="8">
    <source>
        <dbReference type="EMBL" id="JAG08961.1"/>
    </source>
</evidence>
<dbReference type="PANTHER" id="PTHR45672">
    <property type="entry name" value="PROTEIN DISULFIDE-ISOMERASE C17H9.14C-RELATED"/>
    <property type="match status" value="1"/>
</dbReference>
<dbReference type="PANTHER" id="PTHR45672:SF16">
    <property type="entry name" value="DISULFIDE ISOMERASE, PUTATIVE-RELATED"/>
    <property type="match status" value="1"/>
</dbReference>
<dbReference type="NCBIfam" id="TIGR01126">
    <property type="entry name" value="pdi_dom"/>
    <property type="match status" value="1"/>
</dbReference>
<evidence type="ECO:0000256" key="5">
    <source>
        <dbReference type="RuleBase" id="RU004208"/>
    </source>
</evidence>
<accession>A0A0A9WNF8</accession>
<dbReference type="AlphaFoldDB" id="A0A0A9WNF8"/>
<reference evidence="8" key="2">
    <citation type="submission" date="2014-07" db="EMBL/GenBank/DDBJ databases">
        <authorList>
            <person name="Hull J."/>
        </authorList>
    </citation>
    <scope>NUCLEOTIDE SEQUENCE</scope>
</reference>
<organism evidence="8">
    <name type="scientific">Lygus hesperus</name>
    <name type="common">Western plant bug</name>
    <dbReference type="NCBI Taxonomy" id="30085"/>
    <lineage>
        <taxon>Eukaryota</taxon>
        <taxon>Metazoa</taxon>
        <taxon>Ecdysozoa</taxon>
        <taxon>Arthropoda</taxon>
        <taxon>Hexapoda</taxon>
        <taxon>Insecta</taxon>
        <taxon>Pterygota</taxon>
        <taxon>Neoptera</taxon>
        <taxon>Paraneoptera</taxon>
        <taxon>Hemiptera</taxon>
        <taxon>Heteroptera</taxon>
        <taxon>Panheteroptera</taxon>
        <taxon>Cimicomorpha</taxon>
        <taxon>Miridae</taxon>
        <taxon>Mirini</taxon>
        <taxon>Lygus</taxon>
    </lineage>
</organism>
<dbReference type="GO" id="GO:0005783">
    <property type="term" value="C:endoplasmic reticulum"/>
    <property type="evidence" value="ECO:0007669"/>
    <property type="project" value="TreeGrafter"/>
</dbReference>
<evidence type="ECO:0000256" key="6">
    <source>
        <dbReference type="SAM" id="SignalP"/>
    </source>
</evidence>
<dbReference type="InterPro" id="IPR017937">
    <property type="entry name" value="Thioredoxin_CS"/>
</dbReference>
<proteinExistence type="inferred from homology"/>
<keyword evidence="2 6" id="KW-0732">Signal</keyword>
<dbReference type="InterPro" id="IPR036249">
    <property type="entry name" value="Thioredoxin-like_sf"/>
</dbReference>
<evidence type="ECO:0000256" key="2">
    <source>
        <dbReference type="ARBA" id="ARBA00022729"/>
    </source>
</evidence>
<dbReference type="GO" id="GO:0006457">
    <property type="term" value="P:protein folding"/>
    <property type="evidence" value="ECO:0007669"/>
    <property type="project" value="TreeGrafter"/>
</dbReference>
<feature type="signal peptide" evidence="6">
    <location>
        <begin position="1"/>
        <end position="25"/>
    </location>
</feature>
<dbReference type="PROSITE" id="PS00194">
    <property type="entry name" value="THIOREDOXIN_1"/>
    <property type="match status" value="1"/>
</dbReference>
<keyword evidence="8" id="KW-0413">Isomerase</keyword>
<dbReference type="Pfam" id="PF00085">
    <property type="entry name" value="Thioredoxin"/>
    <property type="match status" value="1"/>
</dbReference>
<dbReference type="InterPro" id="IPR051063">
    <property type="entry name" value="PDI"/>
</dbReference>
<comment type="similarity">
    <text evidence="1 5">Belongs to the protein disulfide isomerase family.</text>
</comment>
<protein>
    <submittedName>
        <fullName evidence="8">Protein disulfide isomerase-like 2-2</fullName>
    </submittedName>
</protein>
<dbReference type="EMBL" id="GBHO01034643">
    <property type="protein sequence ID" value="JAG08961.1"/>
    <property type="molecule type" value="Transcribed_RNA"/>
</dbReference>
<dbReference type="Gene3D" id="3.40.30.10">
    <property type="entry name" value="Glutaredoxin"/>
    <property type="match status" value="1"/>
</dbReference>
<dbReference type="GO" id="GO:0003756">
    <property type="term" value="F:protein disulfide isomerase activity"/>
    <property type="evidence" value="ECO:0007669"/>
    <property type="project" value="InterPro"/>
</dbReference>
<gene>
    <name evidence="8" type="primary">PDIL2-2</name>
    <name evidence="8" type="ORF">CM83_30802</name>
</gene>
<dbReference type="PROSITE" id="PS51352">
    <property type="entry name" value="THIOREDOXIN_2"/>
    <property type="match status" value="1"/>
</dbReference>
<evidence type="ECO:0000256" key="4">
    <source>
        <dbReference type="ARBA" id="ARBA00023284"/>
    </source>
</evidence>